<feature type="signal peptide" evidence="2">
    <location>
        <begin position="1"/>
        <end position="27"/>
    </location>
</feature>
<accession>A0A5B8XAE7</accession>
<proteinExistence type="evidence at transcript level"/>
<feature type="compositionally biased region" description="Basic and acidic residues" evidence="1">
    <location>
        <begin position="43"/>
        <end position="62"/>
    </location>
</feature>
<feature type="compositionally biased region" description="Basic and acidic residues" evidence="1">
    <location>
        <begin position="150"/>
        <end position="162"/>
    </location>
</feature>
<feature type="region of interest" description="Disordered" evidence="1">
    <location>
        <begin position="36"/>
        <end position="162"/>
    </location>
</feature>
<protein>
    <submittedName>
        <fullName evidence="3">Neuropeptide 43</fullName>
    </submittedName>
</protein>
<keyword evidence="2" id="KW-0732">Signal</keyword>
<keyword evidence="3" id="KW-0527">Neuropeptide</keyword>
<organism evidence="3">
    <name type="scientific">Holothuria leucospilota</name>
    <name type="common">Black long sea cucumber</name>
    <name type="synonym">Mertensiothuria leucospilota</name>
    <dbReference type="NCBI Taxonomy" id="206669"/>
    <lineage>
        <taxon>Eukaryota</taxon>
        <taxon>Metazoa</taxon>
        <taxon>Echinodermata</taxon>
        <taxon>Eleutherozoa</taxon>
        <taxon>Echinozoa</taxon>
        <taxon>Holothuroidea</taxon>
        <taxon>Aspidochirotacea</taxon>
        <taxon>Aspidochirotida</taxon>
        <taxon>Holothuriidae</taxon>
        <taxon>Holothuria</taxon>
    </lineage>
</organism>
<dbReference type="AlphaFoldDB" id="A0A5B8XAE7"/>
<name>A0A5B8XAE7_HOLLE</name>
<sequence>MYTLFKERFTMLFLWPAFLSLLTPLTPRKRRKVVCQSKKKQKLCKEKERESRGKTVLLKESDATSELNELDKSVGEGEDTGSFRGKPRVGGRESSTRDASTNNSGKKGKKTVRKIISPQLPTRRGTRATPLRKSVVAKEIVTKEVSAVSESREEKESPEKNS</sequence>
<reference evidence="3" key="1">
    <citation type="journal article" date="2019" name="Gen. Comp. Endocrinol.">
        <title>Identification of neuropeptides in sea cucumber Holothuria leucospilota.</title>
        <authorList>
            <person name="Dinh Chieu H."/>
            <person name="Suwansa-Ard S."/>
            <person name="Wang T."/>
            <person name="Elizur A."/>
            <person name="Cummins S.F."/>
        </authorList>
    </citation>
    <scope>NUCLEOTIDE SEQUENCE</scope>
    <source>
        <strain evidence="3">A</strain>
    </source>
</reference>
<evidence type="ECO:0000313" key="3">
    <source>
        <dbReference type="EMBL" id="QED21358.1"/>
    </source>
</evidence>
<dbReference type="EMBL" id="MN159200">
    <property type="protein sequence ID" value="QED21358.1"/>
    <property type="molecule type" value="mRNA"/>
</dbReference>
<reference evidence="3" key="2">
    <citation type="submission" date="2019-07" db="EMBL/GenBank/DDBJ databases">
        <authorList>
            <person name="Chieu H.D."/>
            <person name="Cummins S.F."/>
            <person name="Elizur A."/>
        </authorList>
    </citation>
    <scope>NUCLEOTIDE SEQUENCE</scope>
    <source>
        <strain evidence="3">A</strain>
    </source>
</reference>
<dbReference type="GO" id="GO:0007218">
    <property type="term" value="P:neuropeptide signaling pathway"/>
    <property type="evidence" value="ECO:0007669"/>
    <property type="project" value="UniProtKB-KW"/>
</dbReference>
<evidence type="ECO:0000256" key="2">
    <source>
        <dbReference type="SAM" id="SignalP"/>
    </source>
</evidence>
<evidence type="ECO:0000256" key="1">
    <source>
        <dbReference type="SAM" id="MobiDB-lite"/>
    </source>
</evidence>
<feature type="chain" id="PRO_5022901732" evidence="2">
    <location>
        <begin position="28"/>
        <end position="162"/>
    </location>
</feature>